<evidence type="ECO:0000313" key="13">
    <source>
        <dbReference type="RefSeq" id="XP_022144630.1"/>
    </source>
</evidence>
<feature type="transmembrane region" description="Helical" evidence="11">
    <location>
        <begin position="522"/>
        <end position="541"/>
    </location>
</feature>
<feature type="transmembrane region" description="Helical" evidence="11">
    <location>
        <begin position="561"/>
        <end position="586"/>
    </location>
</feature>
<evidence type="ECO:0000256" key="8">
    <source>
        <dbReference type="PIRSR" id="PIRSR605150-1"/>
    </source>
</evidence>
<organism evidence="12 13">
    <name type="scientific">Momordica charantia</name>
    <name type="common">Bitter gourd</name>
    <name type="synonym">Balsam pear</name>
    <dbReference type="NCBI Taxonomy" id="3673"/>
    <lineage>
        <taxon>Eukaryota</taxon>
        <taxon>Viridiplantae</taxon>
        <taxon>Streptophyta</taxon>
        <taxon>Embryophyta</taxon>
        <taxon>Tracheophyta</taxon>
        <taxon>Spermatophyta</taxon>
        <taxon>Magnoliopsida</taxon>
        <taxon>eudicotyledons</taxon>
        <taxon>Gunneridae</taxon>
        <taxon>Pentapetalae</taxon>
        <taxon>rosids</taxon>
        <taxon>fabids</taxon>
        <taxon>Cucurbitales</taxon>
        <taxon>Cucurbitaceae</taxon>
        <taxon>Momordiceae</taxon>
        <taxon>Momordica</taxon>
    </lineage>
</organism>
<protein>
    <submittedName>
        <fullName evidence="13">Cellulose synthase-like protein G1</fullName>
    </submittedName>
</protein>
<feature type="transmembrane region" description="Helical" evidence="11">
    <location>
        <begin position="682"/>
        <end position="700"/>
    </location>
</feature>
<feature type="active site" evidence="8">
    <location>
        <position position="450"/>
    </location>
</feature>
<keyword evidence="12" id="KW-1185">Reference proteome</keyword>
<dbReference type="InterPro" id="IPR005150">
    <property type="entry name" value="Cellulose_synth"/>
</dbReference>
<dbReference type="GeneID" id="111014267"/>
<dbReference type="Pfam" id="PF03552">
    <property type="entry name" value="Cellulose_synt"/>
    <property type="match status" value="2"/>
</dbReference>
<dbReference type="KEGG" id="mcha:111014267"/>
<feature type="binding site" evidence="9">
    <location>
        <position position="140"/>
    </location>
    <ligand>
        <name>UDP-alpha-D-glucose</name>
        <dbReference type="ChEBI" id="CHEBI:58885"/>
    </ligand>
</feature>
<dbReference type="GO" id="GO:0012505">
    <property type="term" value="C:endomembrane system"/>
    <property type="evidence" value="ECO:0007669"/>
    <property type="project" value="UniProtKB-SubCell"/>
</dbReference>
<name>A0A6J1CS70_MOMCH</name>
<keyword evidence="2" id="KW-0328">Glycosyltransferase</keyword>
<keyword evidence="5 11" id="KW-1133">Transmembrane helix</keyword>
<dbReference type="PANTHER" id="PTHR13301">
    <property type="entry name" value="X-BOX TRANSCRIPTION FACTOR-RELATED"/>
    <property type="match status" value="1"/>
</dbReference>
<keyword evidence="4 11" id="KW-0812">Transmembrane</keyword>
<evidence type="ECO:0000256" key="11">
    <source>
        <dbReference type="SAM" id="Phobius"/>
    </source>
</evidence>
<dbReference type="FunFam" id="3.90.550.10:FF:000194">
    <property type="entry name" value="Cellulose synthase-like protein G2 isoform A"/>
    <property type="match status" value="1"/>
</dbReference>
<reference evidence="13" key="1">
    <citation type="submission" date="2025-08" db="UniProtKB">
        <authorList>
            <consortium name="RefSeq"/>
        </authorList>
    </citation>
    <scope>IDENTIFICATION</scope>
    <source>
        <strain evidence="13">OHB3-1</strain>
    </source>
</reference>
<dbReference type="InterPro" id="IPR029044">
    <property type="entry name" value="Nucleotide-diphossugar_trans"/>
</dbReference>
<dbReference type="GO" id="GO:0030244">
    <property type="term" value="P:cellulose biosynthetic process"/>
    <property type="evidence" value="ECO:0007669"/>
    <property type="project" value="InterPro"/>
</dbReference>
<feature type="binding site" evidence="10">
    <location>
        <position position="273"/>
    </location>
    <ligand>
        <name>Mn(2+)</name>
        <dbReference type="ChEBI" id="CHEBI:29035"/>
    </ligand>
</feature>
<dbReference type="Gene3D" id="3.90.550.10">
    <property type="entry name" value="Spore Coat Polysaccharide Biosynthesis Protein SpsA, Chain A"/>
    <property type="match status" value="2"/>
</dbReference>
<keyword evidence="7" id="KW-0961">Cell wall biogenesis/degradation</keyword>
<evidence type="ECO:0000256" key="9">
    <source>
        <dbReference type="PIRSR" id="PIRSR605150-2"/>
    </source>
</evidence>
<feature type="binding site" evidence="9">
    <location>
        <position position="110"/>
    </location>
    <ligand>
        <name>UDP-alpha-D-glucose</name>
        <dbReference type="ChEBI" id="CHEBI:58885"/>
    </ligand>
</feature>
<feature type="active site" evidence="8">
    <location>
        <position position="140"/>
    </location>
</feature>
<evidence type="ECO:0000256" key="5">
    <source>
        <dbReference type="ARBA" id="ARBA00022989"/>
    </source>
</evidence>
<gene>
    <name evidence="13" type="primary">LOC111014267</name>
</gene>
<dbReference type="Proteomes" id="UP000504603">
    <property type="component" value="Unplaced"/>
</dbReference>
<feature type="transmembrane region" description="Helical" evidence="11">
    <location>
        <begin position="650"/>
        <end position="670"/>
    </location>
</feature>
<dbReference type="OrthoDB" id="72851at2759"/>
<dbReference type="GO" id="GO:0071555">
    <property type="term" value="P:cell wall organization"/>
    <property type="evidence" value="ECO:0007669"/>
    <property type="project" value="UniProtKB-KW"/>
</dbReference>
<keyword evidence="3" id="KW-0808">Transferase</keyword>
<feature type="binding site" evidence="9">
    <location>
        <position position="111"/>
    </location>
    <ligand>
        <name>UDP-alpha-D-glucose</name>
        <dbReference type="ChEBI" id="CHEBI:58885"/>
    </ligand>
</feature>
<evidence type="ECO:0000256" key="1">
    <source>
        <dbReference type="ARBA" id="ARBA00004127"/>
    </source>
</evidence>
<evidence type="ECO:0000256" key="6">
    <source>
        <dbReference type="ARBA" id="ARBA00023136"/>
    </source>
</evidence>
<evidence type="ECO:0000313" key="12">
    <source>
        <dbReference type="Proteomes" id="UP000504603"/>
    </source>
</evidence>
<dbReference type="RefSeq" id="XP_022144630.1">
    <property type="nucleotide sequence ID" value="XM_022288938.1"/>
</dbReference>
<evidence type="ECO:0000256" key="3">
    <source>
        <dbReference type="ARBA" id="ARBA00022679"/>
    </source>
</evidence>
<dbReference type="SUPFAM" id="SSF53448">
    <property type="entry name" value="Nucleotide-diphospho-sugar transferases"/>
    <property type="match status" value="1"/>
</dbReference>
<evidence type="ECO:0000256" key="7">
    <source>
        <dbReference type="ARBA" id="ARBA00023316"/>
    </source>
</evidence>
<keyword evidence="6 11" id="KW-0472">Membrane</keyword>
<dbReference type="GO" id="GO:0016020">
    <property type="term" value="C:membrane"/>
    <property type="evidence" value="ECO:0007669"/>
    <property type="project" value="InterPro"/>
</dbReference>
<evidence type="ECO:0000256" key="2">
    <source>
        <dbReference type="ARBA" id="ARBA00022676"/>
    </source>
</evidence>
<accession>A0A6J1CS70</accession>
<comment type="subcellular location">
    <subcellularLocation>
        <location evidence="1">Endomembrane system</location>
        <topology evidence="1">Multi-pass membrane protein</topology>
    </subcellularLocation>
</comment>
<proteinExistence type="predicted"/>
<feature type="binding site" evidence="10">
    <location>
        <position position="297"/>
    </location>
    <ligand>
        <name>Mn(2+)</name>
        <dbReference type="ChEBI" id="CHEBI:29035"/>
    </ligand>
</feature>
<evidence type="ECO:0000256" key="10">
    <source>
        <dbReference type="PIRSR" id="PIRSR605150-3"/>
    </source>
</evidence>
<feature type="transmembrane region" description="Helical" evidence="11">
    <location>
        <begin position="52"/>
        <end position="71"/>
    </location>
</feature>
<evidence type="ECO:0000256" key="4">
    <source>
        <dbReference type="ARBA" id="ARBA00022692"/>
    </source>
</evidence>
<dbReference type="AlphaFoldDB" id="A0A6J1CS70"/>
<dbReference type="GO" id="GO:0016760">
    <property type="term" value="F:cellulose synthase (UDP-forming) activity"/>
    <property type="evidence" value="ECO:0007669"/>
    <property type="project" value="InterPro"/>
</dbReference>
<feature type="transmembrane region" description="Helical" evidence="11">
    <location>
        <begin position="21"/>
        <end position="40"/>
    </location>
</feature>
<sequence length="729" mass="82595">MELQALYVWLVRPLRTLIVRTQILLHSVALVLLIYYRISFFFHNPQTGGVPAFPWLLVFASELLLAFIWLLGRAYRWPHVPTATAEAEAETEDEGLPAIDVFICTADPEKEPTLEVMNTLVSAMALDYPPEKLHVYFSDDGGFPATLHGIREARRFAQWWVPFCRKYKITQPCPEAYFSAAGEYFRRDIPADQFLEQQLIMEKYEEFKEGVRSGTKRWAGDTATNSRTNHPALIQVIDNDDGAEELKNESQTIMPLLVYVCREKKASHPHNFKAGALNVLLRVSGAMSNSAYILVLDCDMYCNDSTSARRAMRLHLSPHFSPSLSFVQFPQKFYNVTKNDIYDSQIRSIFTIEWTGMNGLRGPILSGTCFYIKRLSLYGTSPHDNDPLNHREDFGAYSDEFVQSLGSSWKVNGINGRDFVAQSFLASCTYETGTQWGQKVGFLYDSVVEDFLTSLVLHGKGWTSVYCNPESAQFLGSGTARLNEALVQGTRWSSGLLEVAISRFCPLLYGCRRMSVLQSMCYSELAFLPLYSFSLYCFSTVPQLCLLNGVPIYPKVSSPFFLVYCFIFISSLSIHLHEVLISGGTLKKWLNEHRMWMIKGITGRFYGSLDALMQKIGLRNASFVATNKVVDDDQIKRYNMDMYDFQASTLFLAPMAGLVFLNLVSFTIGIGRIVRLGSWEEMFVQVFLCFYILLVNFPIIEGMVIRSDKGCFPFKVTLGSALAVLIISY</sequence>